<dbReference type="Proteomes" id="UP001162483">
    <property type="component" value="Unassembled WGS sequence"/>
</dbReference>
<reference evidence="1" key="1">
    <citation type="submission" date="2023-05" db="EMBL/GenBank/DDBJ databases">
        <authorList>
            <person name="Stuckert A."/>
        </authorList>
    </citation>
    <scope>NUCLEOTIDE SEQUENCE</scope>
</reference>
<protein>
    <submittedName>
        <fullName evidence="1">Uncharacterized protein</fullName>
    </submittedName>
</protein>
<keyword evidence="2" id="KW-1185">Reference proteome</keyword>
<accession>A0ABN9BMW7</accession>
<name>A0ABN9BMW7_9NEOB</name>
<comment type="caution">
    <text evidence="1">The sequence shown here is derived from an EMBL/GenBank/DDBJ whole genome shotgun (WGS) entry which is preliminary data.</text>
</comment>
<sequence>MPGPGFRNTLNADPRKITAFSCIPMYLKGVEGSCHLNKYIQ</sequence>
<gene>
    <name evidence="1" type="ORF">SPARVUS_LOCUS3230435</name>
</gene>
<proteinExistence type="predicted"/>
<organism evidence="1 2">
    <name type="scientific">Staurois parvus</name>
    <dbReference type="NCBI Taxonomy" id="386267"/>
    <lineage>
        <taxon>Eukaryota</taxon>
        <taxon>Metazoa</taxon>
        <taxon>Chordata</taxon>
        <taxon>Craniata</taxon>
        <taxon>Vertebrata</taxon>
        <taxon>Euteleostomi</taxon>
        <taxon>Amphibia</taxon>
        <taxon>Batrachia</taxon>
        <taxon>Anura</taxon>
        <taxon>Neobatrachia</taxon>
        <taxon>Ranoidea</taxon>
        <taxon>Ranidae</taxon>
        <taxon>Staurois</taxon>
    </lineage>
</organism>
<dbReference type="EMBL" id="CATNWA010004868">
    <property type="protein sequence ID" value="CAI9548850.1"/>
    <property type="molecule type" value="Genomic_DNA"/>
</dbReference>
<evidence type="ECO:0000313" key="1">
    <source>
        <dbReference type="EMBL" id="CAI9548850.1"/>
    </source>
</evidence>
<feature type="non-terminal residue" evidence="1">
    <location>
        <position position="41"/>
    </location>
</feature>
<evidence type="ECO:0000313" key="2">
    <source>
        <dbReference type="Proteomes" id="UP001162483"/>
    </source>
</evidence>